<evidence type="ECO:0000256" key="1">
    <source>
        <dbReference type="ARBA" id="ARBA00022801"/>
    </source>
</evidence>
<reference evidence="3" key="1">
    <citation type="submission" date="2018-05" db="EMBL/GenBank/DDBJ databases">
        <authorList>
            <person name="Lanie J.A."/>
            <person name="Ng W.-L."/>
            <person name="Kazmierczak K.M."/>
            <person name="Andrzejewski T.M."/>
            <person name="Davidsen T.M."/>
            <person name="Wayne K.J."/>
            <person name="Tettelin H."/>
            <person name="Glass J.I."/>
            <person name="Rusch D."/>
            <person name="Podicherti R."/>
            <person name="Tsui H.-C.T."/>
            <person name="Winkler M.E."/>
        </authorList>
    </citation>
    <scope>NUCLEOTIDE SEQUENCE</scope>
</reference>
<protein>
    <recommendedName>
        <fullName evidence="2">Metallo-beta-lactamase domain-containing protein</fullName>
    </recommendedName>
</protein>
<dbReference type="Pfam" id="PF12706">
    <property type="entry name" value="Lactamase_B_2"/>
    <property type="match status" value="1"/>
</dbReference>
<proteinExistence type="predicted"/>
<dbReference type="Gene3D" id="3.60.15.10">
    <property type="entry name" value="Ribonuclease Z/Hydroxyacylglutathione hydrolase-like"/>
    <property type="match status" value="1"/>
</dbReference>
<dbReference type="PANTHER" id="PTHR46018:SF2">
    <property type="entry name" value="ZINC PHOSPHODIESTERASE ELAC PROTEIN 1"/>
    <property type="match status" value="1"/>
</dbReference>
<accession>A0A382YLW0</accession>
<evidence type="ECO:0000259" key="2">
    <source>
        <dbReference type="SMART" id="SM00849"/>
    </source>
</evidence>
<dbReference type="CDD" id="cd07719">
    <property type="entry name" value="arylsulfatase_AtsA-like_MBL-fold"/>
    <property type="match status" value="1"/>
</dbReference>
<evidence type="ECO:0000313" key="3">
    <source>
        <dbReference type="EMBL" id="SVD84262.1"/>
    </source>
</evidence>
<dbReference type="AlphaFoldDB" id="A0A382YLW0"/>
<dbReference type="EMBL" id="UINC01176907">
    <property type="protein sequence ID" value="SVD84262.1"/>
    <property type="molecule type" value="Genomic_DNA"/>
</dbReference>
<feature type="non-terminal residue" evidence="3">
    <location>
        <position position="263"/>
    </location>
</feature>
<dbReference type="SUPFAM" id="SSF56281">
    <property type="entry name" value="Metallo-hydrolase/oxidoreductase"/>
    <property type="match status" value="1"/>
</dbReference>
<sequence>IGLVVYSTVAGAQTAISSNAAFDGLKITLCGTSSPLPAPGRAQACVAVETPDHLYIVDAGSGSAATAQLSGISLDKMRGILVTHYHSDHISDIGDFNLNSWVAGRPEPLQIIGPEGVDRIVEGLNITYELDRGYRVAHHGAELLDPELGVLHSRTIGEDVIVDKDGLRITAFEVSHPPIEPAYGYRLDYGGRSVVISGDSLVTDKIVELSDGADVVLHDAMALQLVQGAETLSRRSGNIRLATVLHDIQDYHATTADLARLAV</sequence>
<name>A0A382YLW0_9ZZZZ</name>
<keyword evidence="1" id="KW-0378">Hydrolase</keyword>
<dbReference type="InterPro" id="IPR044094">
    <property type="entry name" value="AtsA-like_MBL-fold"/>
</dbReference>
<gene>
    <name evidence="3" type="ORF">METZ01_LOCUS437116</name>
</gene>
<dbReference type="InterPro" id="IPR001279">
    <property type="entry name" value="Metallo-B-lactamas"/>
</dbReference>
<dbReference type="PANTHER" id="PTHR46018">
    <property type="entry name" value="ZINC PHOSPHODIESTERASE ELAC PROTEIN 1"/>
    <property type="match status" value="1"/>
</dbReference>
<feature type="domain" description="Metallo-beta-lactamase" evidence="2">
    <location>
        <begin position="42"/>
        <end position="248"/>
    </location>
</feature>
<feature type="non-terminal residue" evidence="3">
    <location>
        <position position="1"/>
    </location>
</feature>
<dbReference type="GO" id="GO:0042781">
    <property type="term" value="F:3'-tRNA processing endoribonuclease activity"/>
    <property type="evidence" value="ECO:0007669"/>
    <property type="project" value="TreeGrafter"/>
</dbReference>
<dbReference type="InterPro" id="IPR036866">
    <property type="entry name" value="RibonucZ/Hydroxyglut_hydro"/>
</dbReference>
<organism evidence="3">
    <name type="scientific">marine metagenome</name>
    <dbReference type="NCBI Taxonomy" id="408172"/>
    <lineage>
        <taxon>unclassified sequences</taxon>
        <taxon>metagenomes</taxon>
        <taxon>ecological metagenomes</taxon>
    </lineage>
</organism>
<dbReference type="SMART" id="SM00849">
    <property type="entry name" value="Lactamase_B"/>
    <property type="match status" value="1"/>
</dbReference>